<proteinExistence type="predicted"/>
<evidence type="ECO:0008006" key="3">
    <source>
        <dbReference type="Google" id="ProtNLM"/>
    </source>
</evidence>
<gene>
    <name evidence="1" type="ORF">J2Z65_003250</name>
</gene>
<evidence type="ECO:0000313" key="2">
    <source>
        <dbReference type="Proteomes" id="UP001519344"/>
    </source>
</evidence>
<dbReference type="EMBL" id="JAGGKV010000007">
    <property type="protein sequence ID" value="MBP1964029.1"/>
    <property type="molecule type" value="Genomic_DNA"/>
</dbReference>
<sequence length="60" mass="6616">MFYTVTDASAVAVGRSNDALHRSRCEKADQAGRVWLVTMYYIVTDASAVAVARSNDVLHR</sequence>
<accession>A0ABS4I1K7</accession>
<reference evidence="1 2" key="1">
    <citation type="submission" date="2021-03" db="EMBL/GenBank/DDBJ databases">
        <title>Genomic Encyclopedia of Type Strains, Phase IV (KMG-IV): sequencing the most valuable type-strain genomes for metagenomic binning, comparative biology and taxonomic classification.</title>
        <authorList>
            <person name="Goeker M."/>
        </authorList>
    </citation>
    <scope>NUCLEOTIDE SEQUENCE [LARGE SCALE GENOMIC DNA]</scope>
    <source>
        <strain evidence="1 2">DSM 24950</strain>
    </source>
</reference>
<keyword evidence="2" id="KW-1185">Reference proteome</keyword>
<dbReference type="Proteomes" id="UP001519344">
    <property type="component" value="Unassembled WGS sequence"/>
</dbReference>
<protein>
    <recommendedName>
        <fullName evidence="3">DUF4258 domain-containing protein</fullName>
    </recommendedName>
</protein>
<comment type="caution">
    <text evidence="1">The sequence shown here is derived from an EMBL/GenBank/DDBJ whole genome shotgun (WGS) entry which is preliminary data.</text>
</comment>
<dbReference type="RefSeq" id="WP_167054579.1">
    <property type="nucleotide sequence ID" value="NZ_JAAOZR010000007.1"/>
</dbReference>
<name>A0ABS4I1K7_9BACL</name>
<evidence type="ECO:0000313" key="1">
    <source>
        <dbReference type="EMBL" id="MBP1964029.1"/>
    </source>
</evidence>
<organism evidence="1 2">
    <name type="scientific">Paenibacillus aceris</name>
    <dbReference type="NCBI Taxonomy" id="869555"/>
    <lineage>
        <taxon>Bacteria</taxon>
        <taxon>Bacillati</taxon>
        <taxon>Bacillota</taxon>
        <taxon>Bacilli</taxon>
        <taxon>Bacillales</taxon>
        <taxon>Paenibacillaceae</taxon>
        <taxon>Paenibacillus</taxon>
    </lineage>
</organism>